<dbReference type="CDD" id="cd14748">
    <property type="entry name" value="PBP2_UgpB"/>
    <property type="match status" value="1"/>
</dbReference>
<dbReference type="InterPro" id="IPR006059">
    <property type="entry name" value="SBP"/>
</dbReference>
<comment type="subcellular location">
    <subcellularLocation>
        <location evidence="1">Cell envelope</location>
    </subcellularLocation>
</comment>
<evidence type="ECO:0000256" key="5">
    <source>
        <dbReference type="ARBA" id="ARBA00022764"/>
    </source>
</evidence>
<dbReference type="PANTHER" id="PTHR43649">
    <property type="entry name" value="ARABINOSE-BINDING PROTEIN-RELATED"/>
    <property type="match status" value="1"/>
</dbReference>
<feature type="signal peptide" evidence="6">
    <location>
        <begin position="1"/>
        <end position="26"/>
    </location>
</feature>
<dbReference type="Gene3D" id="3.40.190.10">
    <property type="entry name" value="Periplasmic binding protein-like II"/>
    <property type="match status" value="2"/>
</dbReference>
<keyword evidence="3" id="KW-0813">Transport</keyword>
<dbReference type="OrthoDB" id="9782846at2"/>
<reference evidence="7 8" key="1">
    <citation type="submission" date="2018-06" db="EMBL/GenBank/DDBJ databases">
        <authorList>
            <consortium name="Pathogen Informatics"/>
            <person name="Doyle S."/>
        </authorList>
    </citation>
    <scope>NUCLEOTIDE SEQUENCE [LARGE SCALE GENOMIC DNA]</scope>
    <source>
        <strain evidence="7 8">NCTC12224</strain>
    </source>
</reference>
<evidence type="ECO:0000256" key="4">
    <source>
        <dbReference type="ARBA" id="ARBA00022729"/>
    </source>
</evidence>
<dbReference type="PROSITE" id="PS01037">
    <property type="entry name" value="SBP_BACTERIAL_1"/>
    <property type="match status" value="1"/>
</dbReference>
<gene>
    <name evidence="7" type="ORF">NCTC12224_02649</name>
</gene>
<dbReference type="InterPro" id="IPR050490">
    <property type="entry name" value="Bact_solute-bd_prot1"/>
</dbReference>
<comment type="similarity">
    <text evidence="2">Belongs to the bacterial solute-binding protein 1 family.</text>
</comment>
<dbReference type="GO" id="GO:0055085">
    <property type="term" value="P:transmembrane transport"/>
    <property type="evidence" value="ECO:0007669"/>
    <property type="project" value="InterPro"/>
</dbReference>
<name>A0A380KFG0_9STRE</name>
<evidence type="ECO:0000256" key="1">
    <source>
        <dbReference type="ARBA" id="ARBA00004196"/>
    </source>
</evidence>
<accession>A0A380KFG0</accession>
<dbReference type="SUPFAM" id="SSF53850">
    <property type="entry name" value="Periplasmic binding protein-like II"/>
    <property type="match status" value="1"/>
</dbReference>
<dbReference type="EMBL" id="UHFN01000007">
    <property type="protein sequence ID" value="SUN63825.1"/>
    <property type="molecule type" value="Genomic_DNA"/>
</dbReference>
<keyword evidence="4 6" id="KW-0732">Signal</keyword>
<dbReference type="Pfam" id="PF13416">
    <property type="entry name" value="SBP_bac_8"/>
    <property type="match status" value="1"/>
</dbReference>
<dbReference type="GO" id="GO:0030313">
    <property type="term" value="C:cell envelope"/>
    <property type="evidence" value="ECO:0007669"/>
    <property type="project" value="UniProtKB-SubCell"/>
</dbReference>
<keyword evidence="8" id="KW-1185">Reference proteome</keyword>
<dbReference type="AlphaFoldDB" id="A0A380KFG0"/>
<organism evidence="7 8">
    <name type="scientific">Streptococcus hyointestinalis</name>
    <dbReference type="NCBI Taxonomy" id="1337"/>
    <lineage>
        <taxon>Bacteria</taxon>
        <taxon>Bacillati</taxon>
        <taxon>Bacillota</taxon>
        <taxon>Bacilli</taxon>
        <taxon>Lactobacillales</taxon>
        <taxon>Streptococcaceae</taxon>
        <taxon>Streptococcus</taxon>
    </lineage>
</organism>
<sequence>MKKKRVFILAAIAAVLCLLFSLPIQLVSTSSDDREKIVFWHEMTGSTKDTLVKLVDDFNNSQDKYEVVPYYQGTYEEVVQKVLNTYGTDASPTVFQSADNSIAQLYDSGCITPIQTFVDKESYDIEQIYPVARNFYSYDDELFAMPFNTSQPVLYYNKSLLEEHGITLSPKEPTYSDLSRVAKELKEKAGNSVSGMSMIGYSWYFEEFAANAGVTLVDNNNGRDGTVTKATYNSTAMQETLSWIQEGMKAGYFTNYGSGSTAMTNELTAFLSGKTGLMVRTSGACQQIFTGTDDEIGICYYPHPDGQENNGVSIGGAALWISNDKSQAQQEGAWAFIKYMLSAESQATWQAGTGYLALNKGSQFTDTLLDMYKENPALAIPSQQLATTEPNKANAGIFMQGMNQSRLLLQTAMEQVFNGADVKKALSEAEKSMDNYITQNNLANGK</sequence>
<proteinExistence type="inferred from homology"/>
<protein>
    <submittedName>
        <fullName evidence="7">ABC transporter substrate-binding protein</fullName>
    </submittedName>
</protein>
<evidence type="ECO:0000313" key="7">
    <source>
        <dbReference type="EMBL" id="SUN63825.1"/>
    </source>
</evidence>
<evidence type="ECO:0000256" key="3">
    <source>
        <dbReference type="ARBA" id="ARBA00022448"/>
    </source>
</evidence>
<dbReference type="InterPro" id="IPR006061">
    <property type="entry name" value="SBP_1_CS"/>
</dbReference>
<dbReference type="Proteomes" id="UP000254924">
    <property type="component" value="Unassembled WGS sequence"/>
</dbReference>
<feature type="chain" id="PRO_5038917699" evidence="6">
    <location>
        <begin position="27"/>
        <end position="446"/>
    </location>
</feature>
<evidence type="ECO:0000313" key="8">
    <source>
        <dbReference type="Proteomes" id="UP000254924"/>
    </source>
</evidence>
<evidence type="ECO:0000256" key="2">
    <source>
        <dbReference type="ARBA" id="ARBA00008520"/>
    </source>
</evidence>
<keyword evidence="5" id="KW-0574">Periplasm</keyword>
<evidence type="ECO:0000256" key="6">
    <source>
        <dbReference type="SAM" id="SignalP"/>
    </source>
</evidence>
<dbReference type="PANTHER" id="PTHR43649:SF31">
    <property type="entry name" value="SN-GLYCEROL-3-PHOSPHATE-BINDING PERIPLASMIC PROTEIN UGPB"/>
    <property type="match status" value="1"/>
</dbReference>